<name>L8H112_ACACF</name>
<dbReference type="KEGG" id="acan:ACA1_233430"/>
<reference evidence="2 3" key="1">
    <citation type="journal article" date="2013" name="Genome Biol.">
        <title>Genome of Acanthamoeba castellanii highlights extensive lateral gene transfer and early evolution of tyrosine kinase signaling.</title>
        <authorList>
            <person name="Clarke M."/>
            <person name="Lohan A.J."/>
            <person name="Liu B."/>
            <person name="Lagkouvardos I."/>
            <person name="Roy S."/>
            <person name="Zafar N."/>
            <person name="Bertelli C."/>
            <person name="Schilde C."/>
            <person name="Kianianmomeni A."/>
            <person name="Burglin T.R."/>
            <person name="Frech C."/>
            <person name="Turcotte B."/>
            <person name="Kopec K.O."/>
            <person name="Synnott J.M."/>
            <person name="Choo C."/>
            <person name="Paponov I."/>
            <person name="Finkler A."/>
            <person name="Soon Heng Tan C."/>
            <person name="Hutchins A.P."/>
            <person name="Weinmeier T."/>
            <person name="Rattei T."/>
            <person name="Chu J.S."/>
            <person name="Gimenez G."/>
            <person name="Irimia M."/>
            <person name="Rigden D.J."/>
            <person name="Fitzpatrick D.A."/>
            <person name="Lorenzo-Morales J."/>
            <person name="Bateman A."/>
            <person name="Chiu C.H."/>
            <person name="Tang P."/>
            <person name="Hegemann P."/>
            <person name="Fromm H."/>
            <person name="Raoult D."/>
            <person name="Greub G."/>
            <person name="Miranda-Saavedra D."/>
            <person name="Chen N."/>
            <person name="Nash P."/>
            <person name="Ginger M.L."/>
            <person name="Horn M."/>
            <person name="Schaap P."/>
            <person name="Caler L."/>
            <person name="Loftus B."/>
        </authorList>
    </citation>
    <scope>NUCLEOTIDE SEQUENCE [LARGE SCALE GENOMIC DNA]</scope>
    <source>
        <strain evidence="2 3">Neff</strain>
    </source>
</reference>
<dbReference type="RefSeq" id="XP_004341009.1">
    <property type="nucleotide sequence ID" value="XM_004340961.1"/>
</dbReference>
<keyword evidence="3" id="KW-1185">Reference proteome</keyword>
<dbReference type="GeneID" id="14919714"/>
<dbReference type="AlphaFoldDB" id="L8H112"/>
<keyword evidence="1" id="KW-0732">Signal</keyword>
<feature type="signal peptide" evidence="1">
    <location>
        <begin position="1"/>
        <end position="27"/>
    </location>
</feature>
<evidence type="ECO:0008006" key="4">
    <source>
        <dbReference type="Google" id="ProtNLM"/>
    </source>
</evidence>
<accession>L8H112</accession>
<organism evidence="2 3">
    <name type="scientific">Acanthamoeba castellanii (strain ATCC 30010 / Neff)</name>
    <dbReference type="NCBI Taxonomy" id="1257118"/>
    <lineage>
        <taxon>Eukaryota</taxon>
        <taxon>Amoebozoa</taxon>
        <taxon>Discosea</taxon>
        <taxon>Longamoebia</taxon>
        <taxon>Centramoebida</taxon>
        <taxon>Acanthamoebidae</taxon>
        <taxon>Acanthamoeba</taxon>
    </lineage>
</organism>
<gene>
    <name evidence="2" type="ORF">ACA1_233430</name>
</gene>
<sequence>MYNARHLSFLAVVACFVLGLTIRPSSAVSVSVCTSGCDYANLTSAFASLLQQGPNVTNVVNVAAGTYNENGRVSSYSVILNIDPAGVTLVTTNRWTSLVNVVGALTIQGGPLTIYGLGLSVESGKGPFNLATPLTLIDCYQGLSLGYGVVFNQNAPLNITLAGDSMSNYAFYVYDHTTWIQEGDVYVEAYDATAIYLVDGSYWNQTGTVTVALGQSADGVYVSKSVWLQGNSITVTGTNKSETDKTGVYISGGIWNQTGPASIDLGKSSTGVVLSFNASWTQTGDVTILNYIYGSGVNSYTSVPSSSWFAQGNTTINAETGGIGVNFQAEDVLLVSGTIFVSAVNQTCAVSYEPAISCNNCTGAYNISISAGNTALTQQEPVGESLAHDPVPHALHHAHQLGHALRHEDALRYAQPKPHAQPHQLGDSIDIEDALHHPDTKRHTEPEQVSHSIDLGDAFAEPFTASLADPSKKGCILGILC</sequence>
<feature type="chain" id="PRO_5003990033" description="DUF1565 domain-containing protein" evidence="1">
    <location>
        <begin position="28"/>
        <end position="481"/>
    </location>
</feature>
<dbReference type="VEuPathDB" id="AmoebaDB:ACA1_233430"/>
<proteinExistence type="predicted"/>
<evidence type="ECO:0000313" key="3">
    <source>
        <dbReference type="Proteomes" id="UP000011083"/>
    </source>
</evidence>
<protein>
    <recommendedName>
        <fullName evidence="4">DUF1565 domain-containing protein</fullName>
    </recommendedName>
</protein>
<dbReference type="EMBL" id="KB007939">
    <property type="protein sequence ID" value="ELR18945.1"/>
    <property type="molecule type" value="Genomic_DNA"/>
</dbReference>
<evidence type="ECO:0000313" key="2">
    <source>
        <dbReference type="EMBL" id="ELR18945.1"/>
    </source>
</evidence>
<evidence type="ECO:0000256" key="1">
    <source>
        <dbReference type="SAM" id="SignalP"/>
    </source>
</evidence>
<dbReference type="Proteomes" id="UP000011083">
    <property type="component" value="Unassembled WGS sequence"/>
</dbReference>